<reference evidence="8 9" key="1">
    <citation type="submission" date="2016-10" db="EMBL/GenBank/DDBJ databases">
        <authorList>
            <person name="Cai Z."/>
        </authorList>
    </citation>
    <scope>NUCLEOTIDE SEQUENCE [LARGE SCALE GENOMIC DNA]</scope>
    <source>
        <strain evidence="8 9">CGMCC 1.10826</strain>
    </source>
</reference>
<dbReference type="AlphaFoldDB" id="A0A2Y9AXU6"/>
<sequence length="194" mass="20442">MRVTRRALAGLLFTLVALAGCGTSTDTVQDTAGAGYQAGDGSWTAWEPGERGEPVALAGTTYDGQEVDLADWRGEVVVLNFWYAACPPCRVEAPDLAAIHADYSEAGVRMLGVNPRDDPATAQAFERTFEVPYPSVDDRAARGVAALQGVVPLQAMPTTVVLDTQGRVAGRVLGQIDPGVVRGMIDDVLAEPAQ</sequence>
<protein>
    <submittedName>
        <fullName evidence="8">Peroxiredoxin</fullName>
    </submittedName>
</protein>
<dbReference type="OrthoDB" id="9796554at2"/>
<dbReference type="PANTHER" id="PTHR42852">
    <property type="entry name" value="THIOL:DISULFIDE INTERCHANGE PROTEIN DSBE"/>
    <property type="match status" value="1"/>
</dbReference>
<evidence type="ECO:0000259" key="7">
    <source>
        <dbReference type="PROSITE" id="PS51352"/>
    </source>
</evidence>
<evidence type="ECO:0000256" key="4">
    <source>
        <dbReference type="ARBA" id="ARBA00023157"/>
    </source>
</evidence>
<dbReference type="PANTHER" id="PTHR42852:SF6">
    <property type="entry name" value="THIOL:DISULFIDE INTERCHANGE PROTEIN DSBE"/>
    <property type="match status" value="1"/>
</dbReference>
<keyword evidence="3" id="KW-0812">Transmembrane</keyword>
<dbReference type="InterPro" id="IPR013766">
    <property type="entry name" value="Thioredoxin_domain"/>
</dbReference>
<dbReference type="GO" id="GO:0016491">
    <property type="term" value="F:oxidoreductase activity"/>
    <property type="evidence" value="ECO:0007669"/>
    <property type="project" value="InterPro"/>
</dbReference>
<dbReference type="Pfam" id="PF00578">
    <property type="entry name" value="AhpC-TSA"/>
    <property type="match status" value="1"/>
</dbReference>
<dbReference type="Gene3D" id="3.40.30.10">
    <property type="entry name" value="Glutaredoxin"/>
    <property type="match status" value="1"/>
</dbReference>
<gene>
    <name evidence="8" type="ORF">SAMN05216184_11917</name>
</gene>
<dbReference type="GO" id="GO:0016209">
    <property type="term" value="F:antioxidant activity"/>
    <property type="evidence" value="ECO:0007669"/>
    <property type="project" value="InterPro"/>
</dbReference>
<dbReference type="EMBL" id="UETB01000019">
    <property type="protein sequence ID" value="SSA46889.1"/>
    <property type="molecule type" value="Genomic_DNA"/>
</dbReference>
<keyword evidence="5" id="KW-0676">Redox-active center</keyword>
<evidence type="ECO:0000256" key="1">
    <source>
        <dbReference type="ARBA" id="ARBA00004196"/>
    </source>
</evidence>
<evidence type="ECO:0000256" key="3">
    <source>
        <dbReference type="ARBA" id="ARBA00022968"/>
    </source>
</evidence>
<dbReference type="InterPro" id="IPR036249">
    <property type="entry name" value="Thioredoxin-like_sf"/>
</dbReference>
<keyword evidence="4" id="KW-1015">Disulfide bond</keyword>
<keyword evidence="6" id="KW-0732">Signal</keyword>
<feature type="domain" description="Thioredoxin" evidence="7">
    <location>
        <begin position="46"/>
        <end position="190"/>
    </location>
</feature>
<comment type="subcellular location">
    <subcellularLocation>
        <location evidence="1">Cell envelope</location>
    </subcellularLocation>
</comment>
<dbReference type="PROSITE" id="PS51257">
    <property type="entry name" value="PROKAR_LIPOPROTEIN"/>
    <property type="match status" value="1"/>
</dbReference>
<name>A0A2Y9AXU6_9MICO</name>
<evidence type="ECO:0000256" key="5">
    <source>
        <dbReference type="ARBA" id="ARBA00023284"/>
    </source>
</evidence>
<evidence type="ECO:0000256" key="2">
    <source>
        <dbReference type="ARBA" id="ARBA00022748"/>
    </source>
</evidence>
<evidence type="ECO:0000313" key="9">
    <source>
        <dbReference type="Proteomes" id="UP000250222"/>
    </source>
</evidence>
<evidence type="ECO:0000256" key="6">
    <source>
        <dbReference type="SAM" id="SignalP"/>
    </source>
</evidence>
<dbReference type="Proteomes" id="UP000250222">
    <property type="component" value="Unassembled WGS sequence"/>
</dbReference>
<dbReference type="PROSITE" id="PS51352">
    <property type="entry name" value="THIOREDOXIN_2"/>
    <property type="match status" value="1"/>
</dbReference>
<dbReference type="SUPFAM" id="SSF52833">
    <property type="entry name" value="Thioredoxin-like"/>
    <property type="match status" value="1"/>
</dbReference>
<feature type="signal peptide" evidence="6">
    <location>
        <begin position="1"/>
        <end position="19"/>
    </location>
</feature>
<dbReference type="InterPro" id="IPR000866">
    <property type="entry name" value="AhpC/TSA"/>
</dbReference>
<keyword evidence="2" id="KW-0201">Cytochrome c-type biogenesis</keyword>
<evidence type="ECO:0000313" key="8">
    <source>
        <dbReference type="EMBL" id="SSA46889.1"/>
    </source>
</evidence>
<dbReference type="InterPro" id="IPR050553">
    <property type="entry name" value="Thioredoxin_ResA/DsbE_sf"/>
</dbReference>
<keyword evidence="9" id="KW-1185">Reference proteome</keyword>
<dbReference type="GO" id="GO:0017004">
    <property type="term" value="P:cytochrome complex assembly"/>
    <property type="evidence" value="ECO:0007669"/>
    <property type="project" value="UniProtKB-KW"/>
</dbReference>
<dbReference type="CDD" id="cd02966">
    <property type="entry name" value="TlpA_like_family"/>
    <property type="match status" value="1"/>
</dbReference>
<feature type="chain" id="PRO_5030061978" evidence="6">
    <location>
        <begin position="20"/>
        <end position="194"/>
    </location>
</feature>
<dbReference type="RefSeq" id="WP_110853799.1">
    <property type="nucleotide sequence ID" value="NZ_QKLZ01000019.1"/>
</dbReference>
<organism evidence="8 9">
    <name type="scientific">Georgenia satyanarayanai</name>
    <dbReference type="NCBI Taxonomy" id="860221"/>
    <lineage>
        <taxon>Bacteria</taxon>
        <taxon>Bacillati</taxon>
        <taxon>Actinomycetota</taxon>
        <taxon>Actinomycetes</taxon>
        <taxon>Micrococcales</taxon>
        <taxon>Bogoriellaceae</taxon>
        <taxon>Georgenia</taxon>
    </lineage>
</organism>
<accession>A0A2Y9AXU6</accession>
<keyword evidence="3" id="KW-0735">Signal-anchor</keyword>
<proteinExistence type="predicted"/>
<dbReference type="GO" id="GO:0030313">
    <property type="term" value="C:cell envelope"/>
    <property type="evidence" value="ECO:0007669"/>
    <property type="project" value="UniProtKB-SubCell"/>
</dbReference>